<keyword evidence="3" id="KW-1185">Reference proteome</keyword>
<dbReference type="Proteomes" id="UP000436088">
    <property type="component" value="Unassembled WGS sequence"/>
</dbReference>
<reference evidence="2" key="1">
    <citation type="submission" date="2019-09" db="EMBL/GenBank/DDBJ databases">
        <title>Draft genome information of white flower Hibiscus syriacus.</title>
        <authorList>
            <person name="Kim Y.-M."/>
        </authorList>
    </citation>
    <scope>NUCLEOTIDE SEQUENCE [LARGE SCALE GENOMIC DNA]</scope>
    <source>
        <strain evidence="2">YM2019G1</strain>
    </source>
</reference>
<feature type="domain" description="Reverse transcriptase zinc-binding" evidence="1">
    <location>
        <begin position="45"/>
        <end position="125"/>
    </location>
</feature>
<accession>A0A6A3ADH5</accession>
<dbReference type="InterPro" id="IPR026960">
    <property type="entry name" value="RVT-Znf"/>
</dbReference>
<evidence type="ECO:0000259" key="1">
    <source>
        <dbReference type="Pfam" id="PF13966"/>
    </source>
</evidence>
<protein>
    <recommendedName>
        <fullName evidence="1">Reverse transcriptase zinc-binding domain-containing protein</fullName>
    </recommendedName>
</protein>
<dbReference type="AlphaFoldDB" id="A0A6A3ADH5"/>
<dbReference type="PANTHER" id="PTHR47074">
    <property type="entry name" value="BNAC02G40300D PROTEIN"/>
    <property type="match status" value="1"/>
</dbReference>
<evidence type="ECO:0000313" key="2">
    <source>
        <dbReference type="EMBL" id="KAE8702096.1"/>
    </source>
</evidence>
<dbReference type="Pfam" id="PF13966">
    <property type="entry name" value="zf-RVT"/>
    <property type="match status" value="1"/>
</dbReference>
<proteinExistence type="predicted"/>
<organism evidence="2 3">
    <name type="scientific">Hibiscus syriacus</name>
    <name type="common">Rose of Sharon</name>
    <dbReference type="NCBI Taxonomy" id="106335"/>
    <lineage>
        <taxon>Eukaryota</taxon>
        <taxon>Viridiplantae</taxon>
        <taxon>Streptophyta</taxon>
        <taxon>Embryophyta</taxon>
        <taxon>Tracheophyta</taxon>
        <taxon>Spermatophyta</taxon>
        <taxon>Magnoliopsida</taxon>
        <taxon>eudicotyledons</taxon>
        <taxon>Gunneridae</taxon>
        <taxon>Pentapetalae</taxon>
        <taxon>rosids</taxon>
        <taxon>malvids</taxon>
        <taxon>Malvales</taxon>
        <taxon>Malvaceae</taxon>
        <taxon>Malvoideae</taxon>
        <taxon>Hibiscus</taxon>
    </lineage>
</organism>
<dbReference type="InterPro" id="IPR052929">
    <property type="entry name" value="RNase_H-like_EbsB-rel"/>
</dbReference>
<evidence type="ECO:0000313" key="3">
    <source>
        <dbReference type="Proteomes" id="UP000436088"/>
    </source>
</evidence>
<name>A0A6A3ADH5_HIBSY</name>
<gene>
    <name evidence="2" type="ORF">F3Y22_tig00110503pilonHSYRG00799</name>
</gene>
<dbReference type="EMBL" id="VEPZ02001013">
    <property type="protein sequence ID" value="KAE8702096.1"/>
    <property type="molecule type" value="Genomic_DNA"/>
</dbReference>
<dbReference type="PANTHER" id="PTHR47074:SF48">
    <property type="entry name" value="POLYNUCLEOTIDYL TRANSFERASE, RIBONUCLEASE H-LIKE SUPERFAMILY PROTEIN"/>
    <property type="match status" value="1"/>
</dbReference>
<comment type="caution">
    <text evidence="2">The sequence shown here is derived from an EMBL/GenBank/DDBJ whole genome shotgun (WGS) entry which is preliminary data.</text>
</comment>
<sequence>MASCGIGLVRGIFVESEADLILNIHIPLMALEDCLVWSGEWSGVFTVRSGYKLLINIDSGTNLSQESYKKIWENKCHQKIKHQMWRFTRDFVPTKMNLFHKRVINNPRCTTLVESNEHVIRDYWFAGLIWGKHGEILTIVWTLWSSRNKLYHEGKVIPTRQLASFIRAHCKEFVEGSQALQPSFLMTEVNWSPPSPSKVKTNFDASFLHSSKEAWSGVVIKDEAAARQRIWGVTSAMAVEATTAVHTIFFSRELDFMHVEFEDVSFRFVHRSGNLAAHLLAKDSTAGSKDLFWVEEALILVMEQVAKDQRWFNPP</sequence>